<keyword evidence="6 13" id="KW-0812">Transmembrane</keyword>
<feature type="transmembrane region" description="Helical" evidence="13">
    <location>
        <begin position="56"/>
        <end position="76"/>
    </location>
</feature>
<dbReference type="InterPro" id="IPR036138">
    <property type="entry name" value="PBP_dimer_sf"/>
</dbReference>
<dbReference type="Gene3D" id="3.30.1390.30">
    <property type="entry name" value="Penicillin-binding protein 2a, domain 3"/>
    <property type="match status" value="1"/>
</dbReference>
<keyword evidence="3" id="KW-1003">Cell membrane</keyword>
<evidence type="ECO:0000313" key="17">
    <source>
        <dbReference type="Proteomes" id="UP000178254"/>
    </source>
</evidence>
<keyword evidence="7" id="KW-0378">Hydrolase</keyword>
<keyword evidence="5" id="KW-0645">Protease</keyword>
<evidence type="ECO:0000256" key="3">
    <source>
        <dbReference type="ARBA" id="ARBA00022475"/>
    </source>
</evidence>
<evidence type="ECO:0000256" key="1">
    <source>
        <dbReference type="ARBA" id="ARBA00004167"/>
    </source>
</evidence>
<dbReference type="STRING" id="1798709.A2538_04260"/>
<keyword evidence="12" id="KW-0961">Cell wall biogenesis/degradation</keyword>
<proteinExistence type="predicted"/>
<evidence type="ECO:0000259" key="14">
    <source>
        <dbReference type="Pfam" id="PF00905"/>
    </source>
</evidence>
<evidence type="ECO:0000256" key="8">
    <source>
        <dbReference type="ARBA" id="ARBA00022960"/>
    </source>
</evidence>
<evidence type="ECO:0000256" key="2">
    <source>
        <dbReference type="ARBA" id="ARBA00004236"/>
    </source>
</evidence>
<name>A0A1F6PBY6_9BACT</name>
<dbReference type="AlphaFoldDB" id="A0A1F6PBY6"/>
<dbReference type="SUPFAM" id="SSF56519">
    <property type="entry name" value="Penicillin binding protein dimerisation domain"/>
    <property type="match status" value="1"/>
</dbReference>
<dbReference type="GO" id="GO:0008658">
    <property type="term" value="F:penicillin binding"/>
    <property type="evidence" value="ECO:0007669"/>
    <property type="project" value="InterPro"/>
</dbReference>
<organism evidence="16 17">
    <name type="scientific">Candidatus Magasanikbacteria bacterium RIFOXYD2_FULL_41_14</name>
    <dbReference type="NCBI Taxonomy" id="1798709"/>
    <lineage>
        <taxon>Bacteria</taxon>
        <taxon>Candidatus Magasanikiibacteriota</taxon>
    </lineage>
</organism>
<dbReference type="NCBIfam" id="TIGR03423">
    <property type="entry name" value="pbp2_mrdA"/>
    <property type="match status" value="1"/>
</dbReference>
<keyword evidence="10 13" id="KW-1133">Transmembrane helix</keyword>
<dbReference type="GO" id="GO:0009002">
    <property type="term" value="F:serine-type D-Ala-D-Ala carboxypeptidase activity"/>
    <property type="evidence" value="ECO:0007669"/>
    <property type="project" value="InterPro"/>
</dbReference>
<dbReference type="Pfam" id="PF03717">
    <property type="entry name" value="PBP_dimer"/>
    <property type="match status" value="1"/>
</dbReference>
<dbReference type="InterPro" id="IPR001460">
    <property type="entry name" value="PCN-bd_Tpept"/>
</dbReference>
<gene>
    <name evidence="16" type="ORF">A2538_04260</name>
</gene>
<comment type="caution">
    <text evidence="16">The sequence shown here is derived from an EMBL/GenBank/DDBJ whole genome shotgun (WGS) entry which is preliminary data.</text>
</comment>
<evidence type="ECO:0000256" key="5">
    <source>
        <dbReference type="ARBA" id="ARBA00022670"/>
    </source>
</evidence>
<evidence type="ECO:0000256" key="11">
    <source>
        <dbReference type="ARBA" id="ARBA00023136"/>
    </source>
</evidence>
<evidence type="ECO:0000256" key="6">
    <source>
        <dbReference type="ARBA" id="ARBA00022692"/>
    </source>
</evidence>
<evidence type="ECO:0000256" key="9">
    <source>
        <dbReference type="ARBA" id="ARBA00022984"/>
    </source>
</evidence>
<dbReference type="EMBL" id="MFRE01000025">
    <property type="protein sequence ID" value="OGH93638.1"/>
    <property type="molecule type" value="Genomic_DNA"/>
</dbReference>
<dbReference type="InterPro" id="IPR005311">
    <property type="entry name" value="PBP_dimer"/>
</dbReference>
<keyword evidence="9" id="KW-0573">Peptidoglycan synthesis</keyword>
<keyword evidence="4" id="KW-0997">Cell inner membrane</keyword>
<dbReference type="GO" id="GO:0009252">
    <property type="term" value="P:peptidoglycan biosynthetic process"/>
    <property type="evidence" value="ECO:0007669"/>
    <property type="project" value="UniProtKB-KW"/>
</dbReference>
<dbReference type="PANTHER" id="PTHR30627">
    <property type="entry name" value="PEPTIDOGLYCAN D,D-TRANSPEPTIDASE"/>
    <property type="match status" value="1"/>
</dbReference>
<dbReference type="Pfam" id="PF00905">
    <property type="entry name" value="Transpeptidase"/>
    <property type="match status" value="1"/>
</dbReference>
<dbReference type="GO" id="GO:0071972">
    <property type="term" value="F:peptidoglycan L,D-transpeptidase activity"/>
    <property type="evidence" value="ECO:0007669"/>
    <property type="project" value="TreeGrafter"/>
</dbReference>
<evidence type="ECO:0000256" key="13">
    <source>
        <dbReference type="SAM" id="Phobius"/>
    </source>
</evidence>
<dbReference type="GO" id="GO:0005886">
    <property type="term" value="C:plasma membrane"/>
    <property type="evidence" value="ECO:0007669"/>
    <property type="project" value="UniProtKB-SubCell"/>
</dbReference>
<evidence type="ECO:0000256" key="12">
    <source>
        <dbReference type="ARBA" id="ARBA00023316"/>
    </source>
</evidence>
<protein>
    <submittedName>
        <fullName evidence="16">Penicillin-binding protein 2</fullName>
    </submittedName>
</protein>
<feature type="domain" description="Penicillin-binding protein dimerisation" evidence="15">
    <location>
        <begin position="99"/>
        <end position="279"/>
    </location>
</feature>
<dbReference type="Gene3D" id="3.40.710.10">
    <property type="entry name" value="DD-peptidase/beta-lactamase superfamily"/>
    <property type="match status" value="1"/>
</dbReference>
<evidence type="ECO:0000256" key="10">
    <source>
        <dbReference type="ARBA" id="ARBA00022989"/>
    </source>
</evidence>
<keyword evidence="8" id="KW-0133">Cell shape</keyword>
<dbReference type="InterPro" id="IPR050515">
    <property type="entry name" value="Beta-lactam/transpept"/>
</dbReference>
<comment type="subcellular location">
    <subcellularLocation>
        <location evidence="2">Cell membrane</location>
    </subcellularLocation>
    <subcellularLocation>
        <location evidence="1">Membrane</location>
        <topology evidence="1">Single-pass membrane protein</topology>
    </subcellularLocation>
</comment>
<dbReference type="InterPro" id="IPR012338">
    <property type="entry name" value="Beta-lactam/transpept-like"/>
</dbReference>
<evidence type="ECO:0000256" key="7">
    <source>
        <dbReference type="ARBA" id="ARBA00022801"/>
    </source>
</evidence>
<evidence type="ECO:0000259" key="15">
    <source>
        <dbReference type="Pfam" id="PF03717"/>
    </source>
</evidence>
<sequence>MADLWNNPDSNAASYNRLKGRYRRDWIEESFHNENPAGEKNGTRDFLGDSIEPNKIIILAILILLGAFGLLTKTFYLQIINGSKYLVLAENNRVRIKPIPSERGIIFDRDGKQLVQNIPSFSLNIAPQEIPKDPATRQKIIDGISATTDLPYEEIEALLYKYRNNRSESIEIKGNLDYNSALKLYVKNADLPGVSIESGIKRDYLYSHLENQNNVLSLSHVLGYLGKLNDDEQERLQASGYLLSDNIGRTGLEKQYENYLRGTYGIKKIEVDAVGREQNVISEEAPIPGDNLIMTIDIEAQAKLEELVKKSAHTNGKQKISAVAINPQTGGVLAIVSWPAYSDNLFAEGINRADYDKLINDKNEPLFNRAVAGVYPSGSTIKPVISAAALEEGIITKNSSFLSVGGLQVGDHYFKDWKAGGHGMTNVISAIAWSVNTFFYYIGGGYGSFHGLGVEKIAEYLRKFNLGSTTGIDIPGEAAGFVPDSAWKEKTKNEPWYVGDTYNLSIGQGDLLVTPLQVAVWTASIANGGNLIKPHLVNKINDSNGNTIFQATTTPKQTNLISASSDNIVREGMRQCVISGSCQLLKYLPFSSGAKTGTAQWNSTKPTHAWFTAFAPFDYPQITIAVLIEEGGEGATTAMPIAKDWLAWWGQKYLTP</sequence>
<evidence type="ECO:0000256" key="4">
    <source>
        <dbReference type="ARBA" id="ARBA00022519"/>
    </source>
</evidence>
<dbReference type="SUPFAM" id="SSF56601">
    <property type="entry name" value="beta-lactamase/transpeptidase-like"/>
    <property type="match status" value="1"/>
</dbReference>
<dbReference type="GO" id="GO:0006508">
    <property type="term" value="P:proteolysis"/>
    <property type="evidence" value="ECO:0007669"/>
    <property type="project" value="UniProtKB-KW"/>
</dbReference>
<feature type="domain" description="Penicillin-binding protein transpeptidase" evidence="14">
    <location>
        <begin position="321"/>
        <end position="645"/>
    </location>
</feature>
<keyword evidence="11 13" id="KW-0472">Membrane</keyword>
<evidence type="ECO:0000313" key="16">
    <source>
        <dbReference type="EMBL" id="OGH93638.1"/>
    </source>
</evidence>
<dbReference type="Proteomes" id="UP000178254">
    <property type="component" value="Unassembled WGS sequence"/>
</dbReference>
<reference evidence="16 17" key="1">
    <citation type="journal article" date="2016" name="Nat. Commun.">
        <title>Thousands of microbial genomes shed light on interconnected biogeochemical processes in an aquifer system.</title>
        <authorList>
            <person name="Anantharaman K."/>
            <person name="Brown C.T."/>
            <person name="Hug L.A."/>
            <person name="Sharon I."/>
            <person name="Castelle C.J."/>
            <person name="Probst A.J."/>
            <person name="Thomas B.C."/>
            <person name="Singh A."/>
            <person name="Wilkins M.J."/>
            <person name="Karaoz U."/>
            <person name="Brodie E.L."/>
            <person name="Williams K.H."/>
            <person name="Hubbard S.S."/>
            <person name="Banfield J.F."/>
        </authorList>
    </citation>
    <scope>NUCLEOTIDE SEQUENCE [LARGE SCALE GENOMIC DNA]</scope>
</reference>
<dbReference type="Gene3D" id="3.90.1310.10">
    <property type="entry name" value="Penicillin-binding protein 2a (Domain 2)"/>
    <property type="match status" value="1"/>
</dbReference>
<dbReference type="GO" id="GO:0071555">
    <property type="term" value="P:cell wall organization"/>
    <property type="evidence" value="ECO:0007669"/>
    <property type="project" value="UniProtKB-KW"/>
</dbReference>
<dbReference type="GO" id="GO:0008360">
    <property type="term" value="P:regulation of cell shape"/>
    <property type="evidence" value="ECO:0007669"/>
    <property type="project" value="UniProtKB-KW"/>
</dbReference>
<dbReference type="PANTHER" id="PTHR30627:SF2">
    <property type="entry name" value="PEPTIDOGLYCAN D,D-TRANSPEPTIDASE MRDA"/>
    <property type="match status" value="1"/>
</dbReference>
<dbReference type="InterPro" id="IPR017790">
    <property type="entry name" value="Penicillin-binding_protein_2"/>
</dbReference>
<accession>A0A1F6PBY6</accession>